<dbReference type="PANTHER" id="PTHR30518:SF2">
    <property type="entry name" value="ENDOLYTIC MUREIN TRANSGLYCOSYLASE"/>
    <property type="match status" value="1"/>
</dbReference>
<evidence type="ECO:0000256" key="5">
    <source>
        <dbReference type="ARBA" id="ARBA00023239"/>
    </source>
</evidence>
<evidence type="ECO:0000313" key="8">
    <source>
        <dbReference type="EMBL" id="HJG89059.1"/>
    </source>
</evidence>
<accession>A0A921MS59</accession>
<protein>
    <recommendedName>
        <fullName evidence="7">Endolytic murein transglycosylase</fullName>
        <ecNumber evidence="7">4.2.2.29</ecNumber>
    </recommendedName>
    <alternativeName>
        <fullName evidence="7">Peptidoglycan lytic transglycosylase</fullName>
    </alternativeName>
    <alternativeName>
        <fullName evidence="7">Peptidoglycan polymerization terminase</fullName>
    </alternativeName>
</protein>
<reference evidence="8" key="2">
    <citation type="submission" date="2021-09" db="EMBL/GenBank/DDBJ databases">
        <authorList>
            <person name="Gilroy R."/>
        </authorList>
    </citation>
    <scope>NUCLEOTIDE SEQUENCE</scope>
    <source>
        <strain evidence="8">CHK121-7720</strain>
    </source>
</reference>
<comment type="caution">
    <text evidence="8">The sequence shown here is derived from an EMBL/GenBank/DDBJ whole genome shotgun (WGS) entry which is preliminary data.</text>
</comment>
<keyword evidence="6 7" id="KW-0961">Cell wall biogenesis/degradation</keyword>
<dbReference type="CDD" id="cd08010">
    <property type="entry name" value="MltG_like"/>
    <property type="match status" value="1"/>
</dbReference>
<keyword evidence="1 7" id="KW-1003">Cell membrane</keyword>
<comment type="similarity">
    <text evidence="7">Belongs to the transglycosylase MltG family.</text>
</comment>
<dbReference type="EC" id="4.2.2.29" evidence="7"/>
<organism evidence="8 9">
    <name type="scientific">Barnesiella viscericola</name>
    <dbReference type="NCBI Taxonomy" id="397865"/>
    <lineage>
        <taxon>Bacteria</taxon>
        <taxon>Pseudomonadati</taxon>
        <taxon>Bacteroidota</taxon>
        <taxon>Bacteroidia</taxon>
        <taxon>Bacteroidales</taxon>
        <taxon>Barnesiellaceae</taxon>
        <taxon>Barnesiella</taxon>
    </lineage>
</organism>
<proteinExistence type="inferred from homology"/>
<name>A0A921MS59_9BACT</name>
<feature type="site" description="Important for catalytic activity" evidence="7">
    <location>
        <position position="224"/>
    </location>
</feature>
<dbReference type="InterPro" id="IPR003770">
    <property type="entry name" value="MLTG-like"/>
</dbReference>
<evidence type="ECO:0000256" key="3">
    <source>
        <dbReference type="ARBA" id="ARBA00022989"/>
    </source>
</evidence>
<dbReference type="RefSeq" id="WP_273306109.1">
    <property type="nucleotide sequence ID" value="NZ_DYUD01000020.1"/>
</dbReference>
<evidence type="ECO:0000256" key="2">
    <source>
        <dbReference type="ARBA" id="ARBA00022692"/>
    </source>
</evidence>
<dbReference type="AlphaFoldDB" id="A0A921MS59"/>
<evidence type="ECO:0000313" key="9">
    <source>
        <dbReference type="Proteomes" id="UP000757103"/>
    </source>
</evidence>
<gene>
    <name evidence="7 8" type="primary">mltG</name>
    <name evidence="8" type="ORF">K8U91_06260</name>
</gene>
<keyword evidence="5 7" id="KW-0456">Lyase</keyword>
<dbReference type="NCBIfam" id="TIGR00247">
    <property type="entry name" value="endolytic transglycosylase MltG"/>
    <property type="match status" value="1"/>
</dbReference>
<evidence type="ECO:0000256" key="6">
    <source>
        <dbReference type="ARBA" id="ARBA00023316"/>
    </source>
</evidence>
<reference evidence="8" key="1">
    <citation type="journal article" date="2021" name="PeerJ">
        <title>Extensive microbial diversity within the chicken gut microbiome revealed by metagenomics and culture.</title>
        <authorList>
            <person name="Gilroy R."/>
            <person name="Ravi A."/>
            <person name="Getino M."/>
            <person name="Pursley I."/>
            <person name="Horton D.L."/>
            <person name="Alikhan N.F."/>
            <person name="Baker D."/>
            <person name="Gharbi K."/>
            <person name="Hall N."/>
            <person name="Watson M."/>
            <person name="Adriaenssens E.M."/>
            <person name="Foster-Nyarko E."/>
            <person name="Jarju S."/>
            <person name="Secka A."/>
            <person name="Antonio M."/>
            <person name="Oren A."/>
            <person name="Chaudhuri R.R."/>
            <person name="La Ragione R."/>
            <person name="Hildebrand F."/>
            <person name="Pallen M.J."/>
        </authorList>
    </citation>
    <scope>NUCLEOTIDE SEQUENCE</scope>
    <source>
        <strain evidence="8">CHK121-7720</strain>
    </source>
</reference>
<comment type="catalytic activity">
    <reaction evidence="7">
        <text>a peptidoglycan chain = a peptidoglycan chain with N-acetyl-1,6-anhydromuramyl-[peptide] at the reducing end + a peptidoglycan chain with N-acetylglucosamine at the non-reducing end.</text>
        <dbReference type="EC" id="4.2.2.29"/>
    </reaction>
</comment>
<evidence type="ECO:0000256" key="1">
    <source>
        <dbReference type="ARBA" id="ARBA00022475"/>
    </source>
</evidence>
<dbReference type="GO" id="GO:0071555">
    <property type="term" value="P:cell wall organization"/>
    <property type="evidence" value="ECO:0007669"/>
    <property type="project" value="UniProtKB-KW"/>
</dbReference>
<dbReference type="Proteomes" id="UP000757103">
    <property type="component" value="Unassembled WGS sequence"/>
</dbReference>
<comment type="subcellular location">
    <subcellularLocation>
        <location evidence="7">Cell membrane</location>
        <topology evidence="7">Single-pass membrane protein</topology>
    </subcellularLocation>
</comment>
<dbReference type="Gene3D" id="3.30.160.60">
    <property type="entry name" value="Classic Zinc Finger"/>
    <property type="match status" value="1"/>
</dbReference>
<keyword evidence="2 7" id="KW-0812">Transmembrane</keyword>
<dbReference type="GO" id="GO:0008932">
    <property type="term" value="F:lytic endotransglycosylase activity"/>
    <property type="evidence" value="ECO:0007669"/>
    <property type="project" value="UniProtKB-UniRule"/>
</dbReference>
<dbReference type="HAMAP" id="MF_02065">
    <property type="entry name" value="MltG"/>
    <property type="match status" value="1"/>
</dbReference>
<keyword evidence="3 7" id="KW-1133">Transmembrane helix</keyword>
<feature type="transmembrane region" description="Helical" evidence="7">
    <location>
        <begin position="12"/>
        <end position="32"/>
    </location>
</feature>
<dbReference type="GO" id="GO:0005886">
    <property type="term" value="C:plasma membrane"/>
    <property type="evidence" value="ECO:0007669"/>
    <property type="project" value="UniProtKB-SubCell"/>
</dbReference>
<evidence type="ECO:0000256" key="4">
    <source>
        <dbReference type="ARBA" id="ARBA00023136"/>
    </source>
</evidence>
<comment type="function">
    <text evidence="7">Functions as a peptidoglycan terminase that cleaves nascent peptidoglycan strands endolytically to terminate their elongation.</text>
</comment>
<dbReference type="Pfam" id="PF02618">
    <property type="entry name" value="YceG"/>
    <property type="match status" value="1"/>
</dbReference>
<dbReference type="EMBL" id="DYUD01000020">
    <property type="protein sequence ID" value="HJG89059.1"/>
    <property type="molecule type" value="Genomic_DNA"/>
</dbReference>
<dbReference type="PANTHER" id="PTHR30518">
    <property type="entry name" value="ENDOLYTIC MUREIN TRANSGLYCOSYLASE"/>
    <property type="match status" value="1"/>
</dbReference>
<sequence>MAKVKSKRGIKIFIGVLAAVVVVLVCTTFWVAKHYVYNSVVGERAMVYVHGQWSAAQLDSALSEVLDAPRSVARVERLLSLLDFDAAEREGAYRVEPGMSVWQVALKLARGGQTPVRVTFNNVRTIDQLAGRIAEQLCFSKDDLLALLQNDSVCADLGFTPATLPALFLPDTYEFYWTVTPEEFLQKMKREYRRYWMGQREEQAQAWGLTPVEVATLASIVEEETNKPDEMGTVAGLYMNRLRKGMPLQADPTVKFACGDFSLRRILKAHLAIESPYNTYRVTGLPPGPIRIASKQALDAVLNHRPNDYIYMCAREDFSGYHNFAVTWSEHQRNAARYQRELNRRGIR</sequence>
<dbReference type="GO" id="GO:0009252">
    <property type="term" value="P:peptidoglycan biosynthetic process"/>
    <property type="evidence" value="ECO:0007669"/>
    <property type="project" value="UniProtKB-UniRule"/>
</dbReference>
<evidence type="ECO:0000256" key="7">
    <source>
        <dbReference type="HAMAP-Rule" id="MF_02065"/>
    </source>
</evidence>
<keyword evidence="4 7" id="KW-0472">Membrane</keyword>